<evidence type="ECO:0000313" key="7">
    <source>
        <dbReference type="Proteomes" id="UP000051789"/>
    </source>
</evidence>
<keyword evidence="3" id="KW-0238">DNA-binding</keyword>
<dbReference type="Pfam" id="PF03466">
    <property type="entry name" value="LysR_substrate"/>
    <property type="match status" value="1"/>
</dbReference>
<keyword evidence="7" id="KW-1185">Reference proteome</keyword>
<dbReference type="SUPFAM" id="SSF53850">
    <property type="entry name" value="Periplasmic binding protein-like II"/>
    <property type="match status" value="1"/>
</dbReference>
<feature type="domain" description="HTH lysR-type" evidence="5">
    <location>
        <begin position="1"/>
        <end position="58"/>
    </location>
</feature>
<dbReference type="AlphaFoldDB" id="A0A0R2CAK1"/>
<dbReference type="InterPro" id="IPR036388">
    <property type="entry name" value="WH-like_DNA-bd_sf"/>
</dbReference>
<protein>
    <submittedName>
        <fullName evidence="6">LysR family transcriptional regulator</fullName>
    </submittedName>
</protein>
<evidence type="ECO:0000259" key="5">
    <source>
        <dbReference type="PROSITE" id="PS50931"/>
    </source>
</evidence>
<dbReference type="PANTHER" id="PTHR30346">
    <property type="entry name" value="TRANSCRIPTIONAL DUAL REGULATOR HCAR-RELATED"/>
    <property type="match status" value="1"/>
</dbReference>
<dbReference type="Pfam" id="PF00126">
    <property type="entry name" value="HTH_1"/>
    <property type="match status" value="1"/>
</dbReference>
<evidence type="ECO:0000256" key="2">
    <source>
        <dbReference type="ARBA" id="ARBA00023015"/>
    </source>
</evidence>
<name>A0A0R2CAK1_9LACO</name>
<dbReference type="RefSeq" id="WP_056969005.1">
    <property type="nucleotide sequence ID" value="NZ_AYZK01000001.1"/>
</dbReference>
<sequence length="297" mass="33891">MDIRKLRTFVNLAHTLNYTETAAALFTTQATVSKHILSMEKELETQLFVRAHRTITLTPAGTTVLQYARNILNNYDEMTRQLNVDRDVANQTLNIRAIPSVSDYRALGMITEFQRANPDIELHFTEGESYALLPSLDDGTSDIVFLRTFVDHQTDYAMITGEVDHFVAVVPDTSELATAKHISVSQLRGQNFLMLGKETNLFSPIMRLVRDADFSPTITYEGQRIDLVLQLVNKGMGVSIMMNKTVRTEDYPHVVKIPLDEKVVSHLAFVRRRVGPHSQASDRFWRYAEQHRQDYAE</sequence>
<evidence type="ECO:0000256" key="4">
    <source>
        <dbReference type="ARBA" id="ARBA00023163"/>
    </source>
</evidence>
<dbReference type="InterPro" id="IPR005119">
    <property type="entry name" value="LysR_subst-bd"/>
</dbReference>
<gene>
    <name evidence="6" type="ORF">FD19_GL000419</name>
</gene>
<dbReference type="EMBL" id="AYZK01000001">
    <property type="protein sequence ID" value="KRM88130.1"/>
    <property type="molecule type" value="Genomic_DNA"/>
</dbReference>
<keyword evidence="4" id="KW-0804">Transcription</keyword>
<dbReference type="Gene3D" id="3.40.190.290">
    <property type="match status" value="1"/>
</dbReference>
<dbReference type="Gene3D" id="1.10.10.10">
    <property type="entry name" value="Winged helix-like DNA-binding domain superfamily/Winged helix DNA-binding domain"/>
    <property type="match status" value="1"/>
</dbReference>
<evidence type="ECO:0000256" key="1">
    <source>
        <dbReference type="ARBA" id="ARBA00009437"/>
    </source>
</evidence>
<dbReference type="InterPro" id="IPR036390">
    <property type="entry name" value="WH_DNA-bd_sf"/>
</dbReference>
<dbReference type="GO" id="GO:0003700">
    <property type="term" value="F:DNA-binding transcription factor activity"/>
    <property type="evidence" value="ECO:0007669"/>
    <property type="project" value="InterPro"/>
</dbReference>
<organism evidence="6 7">
    <name type="scientific">Lacticaseibacillus thailandensis DSM 22698 = JCM 13996</name>
    <dbReference type="NCBI Taxonomy" id="1423810"/>
    <lineage>
        <taxon>Bacteria</taxon>
        <taxon>Bacillati</taxon>
        <taxon>Bacillota</taxon>
        <taxon>Bacilli</taxon>
        <taxon>Lactobacillales</taxon>
        <taxon>Lactobacillaceae</taxon>
        <taxon>Lacticaseibacillus</taxon>
    </lineage>
</organism>
<dbReference type="SUPFAM" id="SSF46785">
    <property type="entry name" value="Winged helix' DNA-binding domain"/>
    <property type="match status" value="1"/>
</dbReference>
<evidence type="ECO:0000313" key="6">
    <source>
        <dbReference type="EMBL" id="KRM88130.1"/>
    </source>
</evidence>
<reference evidence="6 7" key="1">
    <citation type="journal article" date="2015" name="Genome Announc.">
        <title>Expanding the biotechnology potential of lactobacilli through comparative genomics of 213 strains and associated genera.</title>
        <authorList>
            <person name="Sun Z."/>
            <person name="Harris H.M."/>
            <person name="McCann A."/>
            <person name="Guo C."/>
            <person name="Argimon S."/>
            <person name="Zhang W."/>
            <person name="Yang X."/>
            <person name="Jeffery I.B."/>
            <person name="Cooney J.C."/>
            <person name="Kagawa T.F."/>
            <person name="Liu W."/>
            <person name="Song Y."/>
            <person name="Salvetti E."/>
            <person name="Wrobel A."/>
            <person name="Rasinkangas P."/>
            <person name="Parkhill J."/>
            <person name="Rea M.C."/>
            <person name="O'Sullivan O."/>
            <person name="Ritari J."/>
            <person name="Douillard F.P."/>
            <person name="Paul Ross R."/>
            <person name="Yang R."/>
            <person name="Briner A.E."/>
            <person name="Felis G.E."/>
            <person name="de Vos W.M."/>
            <person name="Barrangou R."/>
            <person name="Klaenhammer T.R."/>
            <person name="Caufield P.W."/>
            <person name="Cui Y."/>
            <person name="Zhang H."/>
            <person name="O'Toole P.W."/>
        </authorList>
    </citation>
    <scope>NUCLEOTIDE SEQUENCE [LARGE SCALE GENOMIC DNA]</scope>
    <source>
        <strain evidence="6 7">DSM 22698</strain>
    </source>
</reference>
<evidence type="ECO:0000256" key="3">
    <source>
        <dbReference type="ARBA" id="ARBA00023125"/>
    </source>
</evidence>
<accession>A0A0R2CAK1</accession>
<dbReference type="GO" id="GO:0032993">
    <property type="term" value="C:protein-DNA complex"/>
    <property type="evidence" value="ECO:0007669"/>
    <property type="project" value="TreeGrafter"/>
</dbReference>
<dbReference type="STRING" id="1423810.FD19_GL000419"/>
<dbReference type="PROSITE" id="PS50931">
    <property type="entry name" value="HTH_LYSR"/>
    <property type="match status" value="1"/>
</dbReference>
<dbReference type="CDD" id="cd05466">
    <property type="entry name" value="PBP2_LTTR_substrate"/>
    <property type="match status" value="1"/>
</dbReference>
<dbReference type="PANTHER" id="PTHR30346:SF28">
    <property type="entry name" value="HTH-TYPE TRANSCRIPTIONAL REGULATOR CYNR"/>
    <property type="match status" value="1"/>
</dbReference>
<proteinExistence type="inferred from homology"/>
<dbReference type="Proteomes" id="UP000051789">
    <property type="component" value="Unassembled WGS sequence"/>
</dbReference>
<comment type="similarity">
    <text evidence="1">Belongs to the LysR transcriptional regulatory family.</text>
</comment>
<dbReference type="PATRIC" id="fig|1423810.4.peg.424"/>
<keyword evidence="2" id="KW-0805">Transcription regulation</keyword>
<dbReference type="FunFam" id="1.10.10.10:FF:000001">
    <property type="entry name" value="LysR family transcriptional regulator"/>
    <property type="match status" value="1"/>
</dbReference>
<dbReference type="GO" id="GO:0003677">
    <property type="term" value="F:DNA binding"/>
    <property type="evidence" value="ECO:0007669"/>
    <property type="project" value="UniProtKB-KW"/>
</dbReference>
<dbReference type="InterPro" id="IPR000847">
    <property type="entry name" value="LysR_HTH_N"/>
</dbReference>
<comment type="caution">
    <text evidence="6">The sequence shown here is derived from an EMBL/GenBank/DDBJ whole genome shotgun (WGS) entry which is preliminary data.</text>
</comment>